<feature type="compositionally biased region" description="Basic and acidic residues" evidence="1">
    <location>
        <begin position="1"/>
        <end position="24"/>
    </location>
</feature>
<keyword evidence="3" id="KW-1185">Reference proteome</keyword>
<proteinExistence type="predicted"/>
<reference evidence="2 3" key="1">
    <citation type="submission" date="2021-02" db="EMBL/GenBank/DDBJ databases">
        <authorList>
            <person name="Han P."/>
        </authorList>
    </citation>
    <scope>NUCLEOTIDE SEQUENCE [LARGE SCALE GENOMIC DNA]</scope>
    <source>
        <strain evidence="2">Candidatus Nitrospira sp. ZN2</strain>
    </source>
</reference>
<sequence>MTVRRELAKPRRETGARSREDPRHTRAVRRGAEGASPPAAGLSEQRVGECSRSVHEQCGLGGLRQFAPDIGQLALDRHPDFRDGQTKFIRLAPAYRGRVDENRVGAISWENTQLHFGANGDGNRAENSTPPWRQVSQIPISGQHLSLHREVAAKLHAHTLMLTLIFHREAASTPACFRLLRITRTIGQNRSKDQHCLFLHHTVPRPATQLFQTCATTRRVAPMIHAGSSRNLAVTMRDRREEPLGVNLG</sequence>
<protein>
    <submittedName>
        <fullName evidence="2">Uncharacterized protein</fullName>
    </submittedName>
</protein>
<evidence type="ECO:0000256" key="1">
    <source>
        <dbReference type="SAM" id="MobiDB-lite"/>
    </source>
</evidence>
<comment type="caution">
    <text evidence="2">The sequence shown here is derived from an EMBL/GenBank/DDBJ whole genome shotgun (WGS) entry which is preliminary data.</text>
</comment>
<dbReference type="EMBL" id="CAJNBJ010000016">
    <property type="protein sequence ID" value="CAE6748162.1"/>
    <property type="molecule type" value="Genomic_DNA"/>
</dbReference>
<organism evidence="2 3">
    <name type="scientific">Nitrospira defluvii</name>
    <dbReference type="NCBI Taxonomy" id="330214"/>
    <lineage>
        <taxon>Bacteria</taxon>
        <taxon>Pseudomonadati</taxon>
        <taxon>Nitrospirota</taxon>
        <taxon>Nitrospiria</taxon>
        <taxon>Nitrospirales</taxon>
        <taxon>Nitrospiraceae</taxon>
        <taxon>Nitrospira</taxon>
    </lineage>
</organism>
<evidence type="ECO:0000313" key="3">
    <source>
        <dbReference type="Proteomes" id="UP000675880"/>
    </source>
</evidence>
<gene>
    <name evidence="2" type="ORF">NSPZN2_30037</name>
</gene>
<evidence type="ECO:0000313" key="2">
    <source>
        <dbReference type="EMBL" id="CAE6748162.1"/>
    </source>
</evidence>
<feature type="region of interest" description="Disordered" evidence="1">
    <location>
        <begin position="1"/>
        <end position="48"/>
    </location>
</feature>
<name>A0ABM8REJ4_9BACT</name>
<accession>A0ABM8REJ4</accession>
<dbReference type="Proteomes" id="UP000675880">
    <property type="component" value="Unassembled WGS sequence"/>
</dbReference>